<sequence>MTEQEEFIKDLRKLHAMGPLEGSGCFKCQNSCNPTVIQGRGWAYECSLNVDNSEIHTLDDMLKCEKVNPQFGFQVGGYYTHMWFTEEADGCLEWVICSDGEFPIDNSEEFIRFHICSFEQIESFVKFWRKELEKRDYL</sequence>
<dbReference type="EMBL" id="LAZR01000486">
    <property type="protein sequence ID" value="KKN66945.1"/>
    <property type="molecule type" value="Genomic_DNA"/>
</dbReference>
<accession>A0A0F9SDL0</accession>
<protein>
    <submittedName>
        <fullName evidence="1">Uncharacterized protein</fullName>
    </submittedName>
</protein>
<organism evidence="1">
    <name type="scientific">marine sediment metagenome</name>
    <dbReference type="NCBI Taxonomy" id="412755"/>
    <lineage>
        <taxon>unclassified sequences</taxon>
        <taxon>metagenomes</taxon>
        <taxon>ecological metagenomes</taxon>
    </lineage>
</organism>
<reference evidence="1" key="1">
    <citation type="journal article" date="2015" name="Nature">
        <title>Complex archaea that bridge the gap between prokaryotes and eukaryotes.</title>
        <authorList>
            <person name="Spang A."/>
            <person name="Saw J.H."/>
            <person name="Jorgensen S.L."/>
            <person name="Zaremba-Niedzwiedzka K."/>
            <person name="Martijn J."/>
            <person name="Lind A.E."/>
            <person name="van Eijk R."/>
            <person name="Schleper C."/>
            <person name="Guy L."/>
            <person name="Ettema T.J."/>
        </authorList>
    </citation>
    <scope>NUCLEOTIDE SEQUENCE</scope>
</reference>
<proteinExistence type="predicted"/>
<evidence type="ECO:0000313" key="1">
    <source>
        <dbReference type="EMBL" id="KKN66945.1"/>
    </source>
</evidence>
<comment type="caution">
    <text evidence="1">The sequence shown here is derived from an EMBL/GenBank/DDBJ whole genome shotgun (WGS) entry which is preliminary data.</text>
</comment>
<name>A0A0F9SDL0_9ZZZZ</name>
<dbReference type="AlphaFoldDB" id="A0A0F9SDL0"/>
<gene>
    <name evidence="1" type="ORF">LCGC14_0466250</name>
</gene>